<protein>
    <submittedName>
        <fullName evidence="1">Uncharacterized protein</fullName>
    </submittedName>
</protein>
<evidence type="ECO:0000313" key="2">
    <source>
        <dbReference type="Proteomes" id="UP001206925"/>
    </source>
</evidence>
<name>A0AAD5CFD0_AMBAR</name>
<dbReference type="Proteomes" id="UP001206925">
    <property type="component" value="Unassembled WGS sequence"/>
</dbReference>
<dbReference type="AlphaFoldDB" id="A0AAD5CFD0"/>
<reference evidence="1" key="1">
    <citation type="submission" date="2022-06" db="EMBL/GenBank/DDBJ databases">
        <title>Uncovering the hologenomic basis of an extraordinary plant invasion.</title>
        <authorList>
            <person name="Bieker V.C."/>
            <person name="Martin M.D."/>
            <person name="Gilbert T."/>
            <person name="Hodgins K."/>
            <person name="Battlay P."/>
            <person name="Petersen B."/>
            <person name="Wilson J."/>
        </authorList>
    </citation>
    <scope>NUCLEOTIDE SEQUENCE</scope>
    <source>
        <strain evidence="1">AA19_3_7</strain>
        <tissue evidence="1">Leaf</tissue>
    </source>
</reference>
<feature type="non-terminal residue" evidence="1">
    <location>
        <position position="83"/>
    </location>
</feature>
<proteinExistence type="predicted"/>
<gene>
    <name evidence="1" type="ORF">M8C21_019496</name>
</gene>
<sequence>LPLNCCTCDSPQVTRLRVRPPDSPNNNRKDYILFMLKKGRCWLYQEFQQLNPLLRLDFLEHEELKAVTVKEEWFNQERTELAD</sequence>
<feature type="non-terminal residue" evidence="1">
    <location>
        <position position="1"/>
    </location>
</feature>
<keyword evidence="2" id="KW-1185">Reference proteome</keyword>
<dbReference type="EMBL" id="JAMZMK010008390">
    <property type="protein sequence ID" value="KAI7740618.1"/>
    <property type="molecule type" value="Genomic_DNA"/>
</dbReference>
<organism evidence="1 2">
    <name type="scientific">Ambrosia artemisiifolia</name>
    <name type="common">Common ragweed</name>
    <dbReference type="NCBI Taxonomy" id="4212"/>
    <lineage>
        <taxon>Eukaryota</taxon>
        <taxon>Viridiplantae</taxon>
        <taxon>Streptophyta</taxon>
        <taxon>Embryophyta</taxon>
        <taxon>Tracheophyta</taxon>
        <taxon>Spermatophyta</taxon>
        <taxon>Magnoliopsida</taxon>
        <taxon>eudicotyledons</taxon>
        <taxon>Gunneridae</taxon>
        <taxon>Pentapetalae</taxon>
        <taxon>asterids</taxon>
        <taxon>campanulids</taxon>
        <taxon>Asterales</taxon>
        <taxon>Asteraceae</taxon>
        <taxon>Asteroideae</taxon>
        <taxon>Heliantheae alliance</taxon>
        <taxon>Heliantheae</taxon>
        <taxon>Ambrosia</taxon>
    </lineage>
</organism>
<accession>A0AAD5CFD0</accession>
<comment type="caution">
    <text evidence="1">The sequence shown here is derived from an EMBL/GenBank/DDBJ whole genome shotgun (WGS) entry which is preliminary data.</text>
</comment>
<evidence type="ECO:0000313" key="1">
    <source>
        <dbReference type="EMBL" id="KAI7740618.1"/>
    </source>
</evidence>